<reference evidence="1" key="1">
    <citation type="submission" date="2014-09" db="EMBL/GenBank/DDBJ databases">
        <authorList>
            <person name="Magalhaes I.L.F."/>
            <person name="Oliveira U."/>
            <person name="Santos F.R."/>
            <person name="Vidigal T.H.D.A."/>
            <person name="Brescovit A.D."/>
            <person name="Santos A.J."/>
        </authorList>
    </citation>
    <scope>NUCLEOTIDE SEQUENCE</scope>
    <source>
        <tissue evidence="1">Shoot tissue taken approximately 20 cm above the soil surface</tissue>
    </source>
</reference>
<name>A0A0A8YST3_ARUDO</name>
<accession>A0A0A8YST3</accession>
<organism evidence="1">
    <name type="scientific">Arundo donax</name>
    <name type="common">Giant reed</name>
    <name type="synonym">Donax arundinaceus</name>
    <dbReference type="NCBI Taxonomy" id="35708"/>
    <lineage>
        <taxon>Eukaryota</taxon>
        <taxon>Viridiplantae</taxon>
        <taxon>Streptophyta</taxon>
        <taxon>Embryophyta</taxon>
        <taxon>Tracheophyta</taxon>
        <taxon>Spermatophyta</taxon>
        <taxon>Magnoliopsida</taxon>
        <taxon>Liliopsida</taxon>
        <taxon>Poales</taxon>
        <taxon>Poaceae</taxon>
        <taxon>PACMAD clade</taxon>
        <taxon>Arundinoideae</taxon>
        <taxon>Arundineae</taxon>
        <taxon>Arundo</taxon>
    </lineage>
</organism>
<sequence length="32" mass="3641">MAKMIINNSISEEVRGGFPDKISCRELDARLF</sequence>
<proteinExistence type="predicted"/>
<evidence type="ECO:0000313" key="1">
    <source>
        <dbReference type="EMBL" id="JAD27630.1"/>
    </source>
</evidence>
<protein>
    <submittedName>
        <fullName evidence="1">Uncharacterized protein</fullName>
    </submittedName>
</protein>
<dbReference type="EMBL" id="GBRH01270265">
    <property type="protein sequence ID" value="JAD27630.1"/>
    <property type="molecule type" value="Transcribed_RNA"/>
</dbReference>
<reference evidence="1" key="2">
    <citation type="journal article" date="2015" name="Data Brief">
        <title>Shoot transcriptome of the giant reed, Arundo donax.</title>
        <authorList>
            <person name="Barrero R.A."/>
            <person name="Guerrero F.D."/>
            <person name="Moolhuijzen P."/>
            <person name="Goolsby J.A."/>
            <person name="Tidwell J."/>
            <person name="Bellgard S.E."/>
            <person name="Bellgard M.I."/>
        </authorList>
    </citation>
    <scope>NUCLEOTIDE SEQUENCE</scope>
    <source>
        <tissue evidence="1">Shoot tissue taken approximately 20 cm above the soil surface</tissue>
    </source>
</reference>
<dbReference type="AlphaFoldDB" id="A0A0A8YST3"/>